<evidence type="ECO:0000313" key="1">
    <source>
        <dbReference type="EMBL" id="PSO06881.1"/>
    </source>
</evidence>
<dbReference type="AlphaFoldDB" id="A0A2R6C7M2"/>
<sequence>MAVKEPPPEVKERVERALVAFREFSTKVVDKVKGIKVDDILEGGVNPYLFASLGVKDFEDVAYFFVQKRVERSLGTSFGSVIEEFLRELLSGKSGKEYPGCKGRGAKGWICWWDIVIEGEYREGGTTFRGRVVSVKSGPADINKDILSEFAREAAQAEGQGYRPYLALTYGSQAFNVVNTLRESLRVAGARVGRPGPVRLSREESLRSPLRPRRLRLRNKEGLRDRGTRRLTRVNRRKSAGNSRAVARAV</sequence>
<evidence type="ECO:0000313" key="2">
    <source>
        <dbReference type="Proteomes" id="UP000242015"/>
    </source>
</evidence>
<protein>
    <submittedName>
        <fullName evidence="1">Uncharacterized protein</fullName>
    </submittedName>
</protein>
<gene>
    <name evidence="1" type="ORF">B9Q04_13775</name>
</gene>
<dbReference type="SUPFAM" id="SSF52980">
    <property type="entry name" value="Restriction endonuclease-like"/>
    <property type="match status" value="1"/>
</dbReference>
<accession>A0A2R6C7M2</accession>
<reference evidence="1 2" key="1">
    <citation type="submission" date="2017-04" db="EMBL/GenBank/DDBJ databases">
        <title>Novel microbial lineages endemic to geothermal iron-oxide mats fill important gaps in the evolutionary history of Archaea.</title>
        <authorList>
            <person name="Jay Z.J."/>
            <person name="Beam J.P."/>
            <person name="Dlakic M."/>
            <person name="Rusch D.B."/>
            <person name="Kozubal M.A."/>
            <person name="Inskeep W.P."/>
        </authorList>
    </citation>
    <scope>NUCLEOTIDE SEQUENCE [LARGE SCALE GENOMIC DNA]</scope>
    <source>
        <strain evidence="1">BE_D</strain>
    </source>
</reference>
<proteinExistence type="predicted"/>
<comment type="caution">
    <text evidence="1">The sequence shown here is derived from an EMBL/GenBank/DDBJ whole genome shotgun (WGS) entry which is preliminary data.</text>
</comment>
<dbReference type="EMBL" id="NEXF01000375">
    <property type="protein sequence ID" value="PSO06881.1"/>
    <property type="molecule type" value="Genomic_DNA"/>
</dbReference>
<organism evidence="1 2">
    <name type="scientific">Candidatus Marsarchaeota G2 archaeon BE_D</name>
    <dbReference type="NCBI Taxonomy" id="1978158"/>
    <lineage>
        <taxon>Archaea</taxon>
        <taxon>Candidatus Marsarchaeota</taxon>
        <taxon>Candidatus Marsarchaeota group 2</taxon>
    </lineage>
</organism>
<name>A0A2R6C7M2_9ARCH</name>
<dbReference type="Proteomes" id="UP000242015">
    <property type="component" value="Unassembled WGS sequence"/>
</dbReference>
<dbReference type="InterPro" id="IPR011335">
    <property type="entry name" value="Restrct_endonuc-II-like"/>
</dbReference>